<reference evidence="1" key="1">
    <citation type="journal article" date="2014" name="Front. Microbiol.">
        <title>High frequency of phylogenetically diverse reductive dehalogenase-homologous genes in deep subseafloor sedimentary metagenomes.</title>
        <authorList>
            <person name="Kawai M."/>
            <person name="Futagami T."/>
            <person name="Toyoda A."/>
            <person name="Takaki Y."/>
            <person name="Nishi S."/>
            <person name="Hori S."/>
            <person name="Arai W."/>
            <person name="Tsubouchi T."/>
            <person name="Morono Y."/>
            <person name="Uchiyama I."/>
            <person name="Ito T."/>
            <person name="Fujiyama A."/>
            <person name="Inagaki F."/>
            <person name="Takami H."/>
        </authorList>
    </citation>
    <scope>NUCLEOTIDE SEQUENCE</scope>
    <source>
        <strain evidence="1">Expedition CK06-06</strain>
    </source>
</reference>
<comment type="caution">
    <text evidence="1">The sequence shown here is derived from an EMBL/GenBank/DDBJ whole genome shotgun (WGS) entry which is preliminary data.</text>
</comment>
<dbReference type="AlphaFoldDB" id="X1D5W6"/>
<proteinExistence type="predicted"/>
<dbReference type="InterPro" id="IPR028979">
    <property type="entry name" value="Ser_kin/Pase_Hpr-like_N_sf"/>
</dbReference>
<gene>
    <name evidence="1" type="ORF">S01H4_52851</name>
</gene>
<accession>X1D5W6</accession>
<dbReference type="Gene3D" id="3.40.1390.20">
    <property type="entry name" value="HprK N-terminal domain-like"/>
    <property type="match status" value="1"/>
</dbReference>
<dbReference type="EMBL" id="BART01030236">
    <property type="protein sequence ID" value="GAH15602.1"/>
    <property type="molecule type" value="Genomic_DNA"/>
</dbReference>
<evidence type="ECO:0000313" key="1">
    <source>
        <dbReference type="EMBL" id="GAH15602.1"/>
    </source>
</evidence>
<dbReference type="SUPFAM" id="SSF75138">
    <property type="entry name" value="HprK N-terminal domain-like"/>
    <property type="match status" value="1"/>
</dbReference>
<sequence length="112" mass="12495">MKLHQIVKELGLEVKSKVFNLDKEISGGYASDLLSDVIANAKKDNIWITLQIHQNIVGVATLKELTGIIIVNGREPEAETLKKAEQENIPIMVTKLPAFEMIGKLYRLLRGV</sequence>
<organism evidence="1">
    <name type="scientific">marine sediment metagenome</name>
    <dbReference type="NCBI Taxonomy" id="412755"/>
    <lineage>
        <taxon>unclassified sequences</taxon>
        <taxon>metagenomes</taxon>
        <taxon>ecological metagenomes</taxon>
    </lineage>
</organism>
<name>X1D5W6_9ZZZZ</name>
<protein>
    <recommendedName>
        <fullName evidence="2">DRTGG domain-containing protein</fullName>
    </recommendedName>
</protein>
<evidence type="ECO:0008006" key="2">
    <source>
        <dbReference type="Google" id="ProtNLM"/>
    </source>
</evidence>